<proteinExistence type="predicted"/>
<organism evidence="2 3">
    <name type="scientific">Sinorhizobium psoraleae</name>
    <dbReference type="NCBI Taxonomy" id="520838"/>
    <lineage>
        <taxon>Bacteria</taxon>
        <taxon>Pseudomonadati</taxon>
        <taxon>Pseudomonadota</taxon>
        <taxon>Alphaproteobacteria</taxon>
        <taxon>Hyphomicrobiales</taxon>
        <taxon>Rhizobiaceae</taxon>
        <taxon>Sinorhizobium/Ensifer group</taxon>
        <taxon>Sinorhizobium</taxon>
    </lineage>
</organism>
<accession>A0ABT4KRV4</accession>
<gene>
    <name evidence="2" type="ORF">O3W52_33790</name>
</gene>
<dbReference type="Proteomes" id="UP001079430">
    <property type="component" value="Unassembled WGS sequence"/>
</dbReference>
<evidence type="ECO:0000313" key="3">
    <source>
        <dbReference type="Proteomes" id="UP001079430"/>
    </source>
</evidence>
<comment type="caution">
    <text evidence="2">The sequence shown here is derived from an EMBL/GenBank/DDBJ whole genome shotgun (WGS) entry which is preliminary data.</text>
</comment>
<evidence type="ECO:0000256" key="1">
    <source>
        <dbReference type="SAM" id="Phobius"/>
    </source>
</evidence>
<feature type="transmembrane region" description="Helical" evidence="1">
    <location>
        <begin position="16"/>
        <end position="36"/>
    </location>
</feature>
<sequence>MKIMTFDQILERAKPYAIGFVVGAFAAPIIAFNAGWVTTTSASTLAAETARIDALTGVCSSAAGRMATAGSMDLAALKGYDNRAKRDELVALILADIQVPADLVGKVGMSCSRTLS</sequence>
<keyword evidence="1" id="KW-1133">Transmembrane helix</keyword>
<dbReference type="EMBL" id="JAPVOI010000006">
    <property type="protein sequence ID" value="MCZ4094664.1"/>
    <property type="molecule type" value="Genomic_DNA"/>
</dbReference>
<keyword evidence="3" id="KW-1185">Reference proteome</keyword>
<keyword evidence="1" id="KW-0472">Membrane</keyword>
<keyword evidence="1" id="KW-0812">Transmembrane</keyword>
<evidence type="ECO:0000313" key="2">
    <source>
        <dbReference type="EMBL" id="MCZ4094664.1"/>
    </source>
</evidence>
<protein>
    <submittedName>
        <fullName evidence="2">Uncharacterized protein</fullName>
    </submittedName>
</protein>
<name>A0ABT4KRV4_9HYPH</name>
<reference evidence="2" key="1">
    <citation type="submission" date="2022-10" db="EMBL/GenBank/DDBJ databases">
        <title>Whole genome sequencing of three plant growth promoting bacteria isolated from Vachellia tortilis subsp. raddiana in Morocco.</title>
        <authorList>
            <person name="Hnini M."/>
            <person name="Zouagui R."/>
            <person name="Zouagui H."/>
            <person name="Chemao Elfihri M.-W."/>
            <person name="Ibrahimi A."/>
            <person name="Sbabou L."/>
            <person name="Aurag J."/>
        </authorList>
    </citation>
    <scope>NUCLEOTIDE SEQUENCE</scope>
    <source>
        <strain evidence="2">LMR678</strain>
    </source>
</reference>